<organism evidence="3 5">
    <name type="scientific">Lactobacillus kefiranofaciens</name>
    <dbReference type="NCBI Taxonomy" id="267818"/>
    <lineage>
        <taxon>Bacteria</taxon>
        <taxon>Bacillati</taxon>
        <taxon>Bacillota</taxon>
        <taxon>Bacilli</taxon>
        <taxon>Lactobacillales</taxon>
        <taxon>Lactobacillaceae</taxon>
        <taxon>Lactobacillus</taxon>
    </lineage>
</organism>
<evidence type="ECO:0000313" key="4">
    <source>
        <dbReference type="Proteomes" id="UP000181860"/>
    </source>
</evidence>
<name>A0AAX3UC84_9LACO</name>
<keyword evidence="1" id="KW-0732">Signal</keyword>
<evidence type="ECO:0000313" key="5">
    <source>
        <dbReference type="Proteomes" id="UP001242513"/>
    </source>
</evidence>
<gene>
    <name evidence="3" type="ORF">QEJ78_07925</name>
    <name evidence="2" type="ORF">SAMN02983011_01377</name>
</gene>
<dbReference type="Proteomes" id="UP001242513">
    <property type="component" value="Chromosome"/>
</dbReference>
<dbReference type="EMBL" id="CP123735">
    <property type="protein sequence ID" value="WGO85304.1"/>
    <property type="molecule type" value="Genomic_DNA"/>
</dbReference>
<evidence type="ECO:0000313" key="3">
    <source>
        <dbReference type="EMBL" id="WGO85304.1"/>
    </source>
</evidence>
<reference evidence="3" key="3">
    <citation type="submission" date="2023-04" db="EMBL/GenBank/DDBJ databases">
        <authorList>
            <person name="Wang Y."/>
        </authorList>
    </citation>
    <scope>NUCLEOTIDE SEQUENCE</scope>
    <source>
        <strain evidence="3">ZW18</strain>
    </source>
</reference>
<feature type="signal peptide" evidence="1">
    <location>
        <begin position="1"/>
        <end position="28"/>
    </location>
</feature>
<feature type="chain" id="PRO_5043679689" evidence="1">
    <location>
        <begin position="29"/>
        <end position="123"/>
    </location>
</feature>
<sequence length="123" mass="14326">MKKKLLKIILPLLMLSFLFIFNKNTVSASYLNGNSYTDMCTRYVKVIKPIRVYKVRTGTCEAKNKFHKYGKIKKGAKIWISHYLMSTGGGWVVISAHKYYSTRRTFFFASNGHARANWYKRIA</sequence>
<dbReference type="EMBL" id="FMXC01000014">
    <property type="protein sequence ID" value="SDA56693.1"/>
    <property type="molecule type" value="Genomic_DNA"/>
</dbReference>
<evidence type="ECO:0000256" key="1">
    <source>
        <dbReference type="SAM" id="SignalP"/>
    </source>
</evidence>
<dbReference type="AlphaFoldDB" id="A0AAX3UC84"/>
<dbReference type="RefSeq" id="WP_013855017.1">
    <property type="nucleotide sequence ID" value="NZ_CP123735.1"/>
</dbReference>
<reference evidence="3" key="2">
    <citation type="journal article" date="2022" name="Food Funct.">
        <title>Lactobacillus kefiranofaciens ZW18 from Kefir enhances the anti-tumor effect of anti-programmed cell death 1 (PD-1) immunotherapy by modulating the gut microbiota.</title>
        <authorList>
            <person name="Zhao J."/>
            <person name="Wang Y."/>
            <person name="Wang J."/>
            <person name="Lv M."/>
            <person name="Zhou C."/>
            <person name="Jia L."/>
            <person name="Geng W."/>
        </authorList>
    </citation>
    <scope>NUCLEOTIDE SEQUENCE</scope>
    <source>
        <strain evidence="3">ZW18</strain>
    </source>
</reference>
<accession>A0AAX3UC84</accession>
<reference evidence="2 4" key="1">
    <citation type="submission" date="2016-10" db="EMBL/GenBank/DDBJ databases">
        <authorList>
            <person name="Varghese N."/>
            <person name="Submissions S."/>
        </authorList>
    </citation>
    <scope>NUCLEOTIDE SEQUENCE [LARGE SCALE GENOMIC DNA]</scope>
    <source>
        <strain evidence="2 4">ATCC 43761</strain>
    </source>
</reference>
<keyword evidence="4" id="KW-1185">Reference proteome</keyword>
<dbReference type="Proteomes" id="UP000181860">
    <property type="component" value="Unassembled WGS sequence"/>
</dbReference>
<protein>
    <submittedName>
        <fullName evidence="3">Uncharacterized protein</fullName>
    </submittedName>
</protein>
<proteinExistence type="predicted"/>
<evidence type="ECO:0000313" key="2">
    <source>
        <dbReference type="EMBL" id="SDA56693.1"/>
    </source>
</evidence>